<gene>
    <name evidence="8" type="ORF">FALBO_3829</name>
</gene>
<keyword evidence="3" id="KW-0805">Transcription regulation</keyword>
<dbReference type="PROSITE" id="PS00463">
    <property type="entry name" value="ZN2_CY6_FUNGAL_1"/>
    <property type="match status" value="1"/>
</dbReference>
<dbReference type="GO" id="GO:0006351">
    <property type="term" value="P:DNA-templated transcription"/>
    <property type="evidence" value="ECO:0007669"/>
    <property type="project" value="InterPro"/>
</dbReference>
<dbReference type="Pfam" id="PF04082">
    <property type="entry name" value="Fungal_trans"/>
    <property type="match status" value="1"/>
</dbReference>
<feature type="region of interest" description="Disordered" evidence="6">
    <location>
        <begin position="90"/>
        <end position="127"/>
    </location>
</feature>
<feature type="region of interest" description="Disordered" evidence="6">
    <location>
        <begin position="1"/>
        <end position="22"/>
    </location>
</feature>
<dbReference type="Gene3D" id="4.10.240.10">
    <property type="entry name" value="Zn(2)-C6 fungal-type DNA-binding domain"/>
    <property type="match status" value="1"/>
</dbReference>
<comment type="caution">
    <text evidence="8">The sequence shown here is derived from an EMBL/GenBank/DDBJ whole genome shotgun (WGS) entry which is preliminary data.</text>
</comment>
<dbReference type="Pfam" id="PF00172">
    <property type="entry name" value="Zn_clus"/>
    <property type="match status" value="1"/>
</dbReference>
<dbReference type="EMBL" id="JAADYS010000499">
    <property type="protein sequence ID" value="KAF4469266.1"/>
    <property type="molecule type" value="Genomic_DNA"/>
</dbReference>
<dbReference type="GO" id="GO:0005634">
    <property type="term" value="C:nucleus"/>
    <property type="evidence" value="ECO:0007669"/>
    <property type="project" value="UniProtKB-SubCell"/>
</dbReference>
<keyword evidence="9" id="KW-1185">Reference proteome</keyword>
<evidence type="ECO:0000256" key="6">
    <source>
        <dbReference type="SAM" id="MobiDB-lite"/>
    </source>
</evidence>
<dbReference type="SUPFAM" id="SSF57701">
    <property type="entry name" value="Zn2/Cys6 DNA-binding domain"/>
    <property type="match status" value="1"/>
</dbReference>
<feature type="compositionally biased region" description="Polar residues" evidence="6">
    <location>
        <begin position="94"/>
        <end position="114"/>
    </location>
</feature>
<protein>
    <submittedName>
        <fullName evidence="8">Fungal transcriptional regulatory</fullName>
    </submittedName>
</protein>
<comment type="subcellular location">
    <subcellularLocation>
        <location evidence="1">Nucleus</location>
    </subcellularLocation>
</comment>
<evidence type="ECO:0000256" key="5">
    <source>
        <dbReference type="ARBA" id="ARBA00023242"/>
    </source>
</evidence>
<proteinExistence type="predicted"/>
<dbReference type="GO" id="GO:0000981">
    <property type="term" value="F:DNA-binding transcription factor activity, RNA polymerase II-specific"/>
    <property type="evidence" value="ECO:0007669"/>
    <property type="project" value="InterPro"/>
</dbReference>
<sequence length="625" mass="69902">MSAPTHGDPRTTLRLPPPPPSITRLRTSALSPMSCRSCRGRKSKCSREIPTCETCQSYGFQCIYDATPKKRIPPSHLVKDLLRRMDTLERRSVGSATESSQNKTPEVSPSDLTVHSSYSTPPSSHSELDLATRREVLTAFFSHIHGNPYLFLDEETTRSHVMNCQMSDGLLHALVAVSIWYVPGIKDANKSSRSEHYLRISERSTDSCDMSLDSVQALIMQVLCLLSLGRGSAAWMKIGSAIRMAQGIELQKQAAAEHGSSLNRLSVAHQCVLTLYMMDRFSVCGSNRPMIINDEWFDELRQSSSQTDRHRVENSAGQAFHKQYQGEIIQGLFADIVKLFGQSTHYHQRGGVQGDSHFPWHQHSILSTLIGNLTKWKDQTDSTISFRGLDYSNSVNVNRLCLGWFLYHAILIRLYRQFLPLIMANRGSDYASDPWQQETSRKGVEHAITMAKLCDEATRHGYSWPFFTSFCLASAATVLIHAKYYDFATGSVSHLVTIVERLISMRSRNPLVEHQNGLDGPDDLFALGSLLEKLGNLRGSPYTFQGPIEPITQTVGLRLGERQLESPGMFAAMDSLDGYFEPDGGIYSPSTITENPSSQACEPMDEELLKSLLEHMEGDYTGIEF</sequence>
<dbReference type="InterPro" id="IPR007219">
    <property type="entry name" value="XnlR_reg_dom"/>
</dbReference>
<accession>A0A8H4LIA6</accession>
<dbReference type="GO" id="GO:0008270">
    <property type="term" value="F:zinc ion binding"/>
    <property type="evidence" value="ECO:0007669"/>
    <property type="project" value="InterPro"/>
</dbReference>
<dbReference type="InterPro" id="IPR050815">
    <property type="entry name" value="TF_fung"/>
</dbReference>
<dbReference type="SMART" id="SM00066">
    <property type="entry name" value="GAL4"/>
    <property type="match status" value="1"/>
</dbReference>
<dbReference type="CDD" id="cd00067">
    <property type="entry name" value="GAL4"/>
    <property type="match status" value="1"/>
</dbReference>
<dbReference type="GO" id="GO:0003677">
    <property type="term" value="F:DNA binding"/>
    <property type="evidence" value="ECO:0007669"/>
    <property type="project" value="InterPro"/>
</dbReference>
<keyword evidence="4" id="KW-0804">Transcription</keyword>
<evidence type="ECO:0000256" key="4">
    <source>
        <dbReference type="ARBA" id="ARBA00023163"/>
    </source>
</evidence>
<evidence type="ECO:0000313" key="8">
    <source>
        <dbReference type="EMBL" id="KAF4469266.1"/>
    </source>
</evidence>
<keyword evidence="2" id="KW-0479">Metal-binding</keyword>
<dbReference type="AlphaFoldDB" id="A0A8H4LIA6"/>
<dbReference type="InterPro" id="IPR001138">
    <property type="entry name" value="Zn2Cys6_DnaBD"/>
</dbReference>
<feature type="compositionally biased region" description="Low complexity" evidence="6">
    <location>
        <begin position="115"/>
        <end position="125"/>
    </location>
</feature>
<reference evidence="8 9" key="1">
    <citation type="submission" date="2020-01" db="EMBL/GenBank/DDBJ databases">
        <title>Identification and distribution of gene clusters putatively required for synthesis of sphingolipid metabolism inhibitors in phylogenetically diverse species of the filamentous fungus Fusarium.</title>
        <authorList>
            <person name="Kim H.-S."/>
            <person name="Busman M."/>
            <person name="Brown D.W."/>
            <person name="Divon H."/>
            <person name="Uhlig S."/>
            <person name="Proctor R.H."/>
        </authorList>
    </citation>
    <scope>NUCLEOTIDE SEQUENCE [LARGE SCALE GENOMIC DNA]</scope>
    <source>
        <strain evidence="8 9">NRRL 20459</strain>
    </source>
</reference>
<dbReference type="Proteomes" id="UP000554235">
    <property type="component" value="Unassembled WGS sequence"/>
</dbReference>
<evidence type="ECO:0000256" key="3">
    <source>
        <dbReference type="ARBA" id="ARBA00023015"/>
    </source>
</evidence>
<dbReference type="PROSITE" id="PS50048">
    <property type="entry name" value="ZN2_CY6_FUNGAL_2"/>
    <property type="match status" value="1"/>
</dbReference>
<dbReference type="InterPro" id="IPR036864">
    <property type="entry name" value="Zn2-C6_fun-type_DNA-bd_sf"/>
</dbReference>
<dbReference type="SMART" id="SM00906">
    <property type="entry name" value="Fungal_trans"/>
    <property type="match status" value="1"/>
</dbReference>
<evidence type="ECO:0000256" key="1">
    <source>
        <dbReference type="ARBA" id="ARBA00004123"/>
    </source>
</evidence>
<dbReference type="CDD" id="cd12148">
    <property type="entry name" value="fungal_TF_MHR"/>
    <property type="match status" value="1"/>
</dbReference>
<evidence type="ECO:0000259" key="7">
    <source>
        <dbReference type="PROSITE" id="PS50048"/>
    </source>
</evidence>
<dbReference type="OrthoDB" id="5013471at2759"/>
<feature type="domain" description="Zn(2)-C6 fungal-type" evidence="7">
    <location>
        <begin position="34"/>
        <end position="64"/>
    </location>
</feature>
<evidence type="ECO:0000256" key="2">
    <source>
        <dbReference type="ARBA" id="ARBA00022723"/>
    </source>
</evidence>
<organism evidence="8 9">
    <name type="scientific">Fusarium albosuccineum</name>
    <dbReference type="NCBI Taxonomy" id="1237068"/>
    <lineage>
        <taxon>Eukaryota</taxon>
        <taxon>Fungi</taxon>
        <taxon>Dikarya</taxon>
        <taxon>Ascomycota</taxon>
        <taxon>Pezizomycotina</taxon>
        <taxon>Sordariomycetes</taxon>
        <taxon>Hypocreomycetidae</taxon>
        <taxon>Hypocreales</taxon>
        <taxon>Nectriaceae</taxon>
        <taxon>Fusarium</taxon>
        <taxon>Fusarium decemcellulare species complex</taxon>
    </lineage>
</organism>
<evidence type="ECO:0000313" key="9">
    <source>
        <dbReference type="Proteomes" id="UP000554235"/>
    </source>
</evidence>
<dbReference type="PANTHER" id="PTHR47338">
    <property type="entry name" value="ZN(II)2CYS6 TRANSCRIPTION FACTOR (EUROFUNG)-RELATED"/>
    <property type="match status" value="1"/>
</dbReference>
<keyword evidence="5" id="KW-0539">Nucleus</keyword>
<dbReference type="PANTHER" id="PTHR47338:SF4">
    <property type="entry name" value="ZN(II)2CYS6 TRANSCRIPTION FACTOR (EUROFUNG)"/>
    <property type="match status" value="1"/>
</dbReference>
<name>A0A8H4LIA6_9HYPO</name>